<reference evidence="12" key="1">
    <citation type="submission" date="2016-10" db="EMBL/GenBank/DDBJ databases">
        <authorList>
            <person name="Varghese N."/>
            <person name="Submissions S."/>
        </authorList>
    </citation>
    <scope>NUCLEOTIDE SEQUENCE [LARGE SCALE GENOMIC DNA]</scope>
    <source>
        <strain evidence="12">CECT 8338</strain>
    </source>
</reference>
<comment type="similarity">
    <text evidence="8">Belongs to the exbB/tolQ family.</text>
</comment>
<dbReference type="Pfam" id="PF01618">
    <property type="entry name" value="MotA_ExbB"/>
    <property type="match status" value="1"/>
</dbReference>
<proteinExistence type="inferred from homology"/>
<dbReference type="PANTHER" id="PTHR30625:SF15">
    <property type="entry name" value="BIOPOLYMER TRANSPORT PROTEIN EXBB"/>
    <property type="match status" value="1"/>
</dbReference>
<dbReference type="Proteomes" id="UP000243924">
    <property type="component" value="Chromosome I"/>
</dbReference>
<feature type="transmembrane region" description="Helical" evidence="9">
    <location>
        <begin position="16"/>
        <end position="41"/>
    </location>
</feature>
<dbReference type="RefSeq" id="WP_092382955.1">
    <property type="nucleotide sequence ID" value="NZ_LT629787.1"/>
</dbReference>
<dbReference type="GO" id="GO:0005886">
    <property type="term" value="C:plasma membrane"/>
    <property type="evidence" value="ECO:0007669"/>
    <property type="project" value="UniProtKB-SubCell"/>
</dbReference>
<evidence type="ECO:0000256" key="6">
    <source>
        <dbReference type="ARBA" id="ARBA00022989"/>
    </source>
</evidence>
<keyword evidence="7 9" id="KW-0472">Membrane</keyword>
<keyword evidence="2 8" id="KW-0813">Transport</keyword>
<gene>
    <name evidence="11" type="ORF">SAMN05216210_0013</name>
</gene>
<feature type="transmembrane region" description="Helical" evidence="9">
    <location>
        <begin position="157"/>
        <end position="180"/>
    </location>
</feature>
<dbReference type="EMBL" id="LT629787">
    <property type="protein sequence ID" value="SDT87041.1"/>
    <property type="molecule type" value="Genomic_DNA"/>
</dbReference>
<feature type="domain" description="MotA/TolQ/ExbB proton channel" evidence="10">
    <location>
        <begin position="81"/>
        <end position="188"/>
    </location>
</feature>
<evidence type="ECO:0000256" key="9">
    <source>
        <dbReference type="SAM" id="Phobius"/>
    </source>
</evidence>
<evidence type="ECO:0000256" key="7">
    <source>
        <dbReference type="ARBA" id="ARBA00023136"/>
    </source>
</evidence>
<dbReference type="OrthoDB" id="4045at2"/>
<name>A0A1H2DW37_9GAMM</name>
<evidence type="ECO:0000256" key="1">
    <source>
        <dbReference type="ARBA" id="ARBA00004651"/>
    </source>
</evidence>
<evidence type="ECO:0000256" key="3">
    <source>
        <dbReference type="ARBA" id="ARBA00022475"/>
    </source>
</evidence>
<evidence type="ECO:0000313" key="11">
    <source>
        <dbReference type="EMBL" id="SDT87041.1"/>
    </source>
</evidence>
<dbReference type="PANTHER" id="PTHR30625">
    <property type="entry name" value="PROTEIN TOLQ"/>
    <property type="match status" value="1"/>
</dbReference>
<evidence type="ECO:0000256" key="5">
    <source>
        <dbReference type="ARBA" id="ARBA00022927"/>
    </source>
</evidence>
<dbReference type="InterPro" id="IPR050790">
    <property type="entry name" value="ExbB/TolQ_transport"/>
</dbReference>
<evidence type="ECO:0000256" key="8">
    <source>
        <dbReference type="RuleBase" id="RU004057"/>
    </source>
</evidence>
<comment type="subcellular location">
    <subcellularLocation>
        <location evidence="1">Cell membrane</location>
        <topology evidence="1">Multi-pass membrane protein</topology>
    </subcellularLocation>
    <subcellularLocation>
        <location evidence="8">Membrane</location>
        <topology evidence="8">Multi-pass membrane protein</topology>
    </subcellularLocation>
</comment>
<keyword evidence="5 8" id="KW-0653">Protein transport</keyword>
<evidence type="ECO:0000313" key="12">
    <source>
        <dbReference type="Proteomes" id="UP000243924"/>
    </source>
</evidence>
<feature type="transmembrane region" description="Helical" evidence="9">
    <location>
        <begin position="110"/>
        <end position="137"/>
    </location>
</feature>
<protein>
    <submittedName>
        <fullName evidence="11">Outer membrane transport energization protein ExbB</fullName>
    </submittedName>
</protein>
<keyword evidence="12" id="KW-1185">Reference proteome</keyword>
<sequence length="221" mass="23913">MLPLELPDWFLAQGAIAWPLLACSVLTIALLLERSLILLGLPRLREQDCRRAAYQCQPMADVPNNGSHAGWRHAVRLLQAHAQLSRAQREELLGVWLAHLQQQLQRRLRLLQLIGVLSPMLGLLGTVLGMLAMFQTIAADGGPVTPGVLADGLFQALYSTAWGLMIALPALGGGQALGLWCGSYVERMQQLLNRCLLAMDGLQPDLVTGAASPPDGWVAST</sequence>
<evidence type="ECO:0000259" key="10">
    <source>
        <dbReference type="Pfam" id="PF01618"/>
    </source>
</evidence>
<dbReference type="GO" id="GO:0017038">
    <property type="term" value="P:protein import"/>
    <property type="evidence" value="ECO:0007669"/>
    <property type="project" value="TreeGrafter"/>
</dbReference>
<dbReference type="STRING" id="1434072.SAMN05216210_0013"/>
<evidence type="ECO:0000256" key="4">
    <source>
        <dbReference type="ARBA" id="ARBA00022692"/>
    </source>
</evidence>
<accession>A0A1H2DW37</accession>
<dbReference type="InterPro" id="IPR002898">
    <property type="entry name" value="MotA_ExbB_proton_chnl"/>
</dbReference>
<evidence type="ECO:0000256" key="2">
    <source>
        <dbReference type="ARBA" id="ARBA00022448"/>
    </source>
</evidence>
<organism evidence="11 12">
    <name type="scientific">Halopseudomonas salegens</name>
    <dbReference type="NCBI Taxonomy" id="1434072"/>
    <lineage>
        <taxon>Bacteria</taxon>
        <taxon>Pseudomonadati</taxon>
        <taxon>Pseudomonadota</taxon>
        <taxon>Gammaproteobacteria</taxon>
        <taxon>Pseudomonadales</taxon>
        <taxon>Pseudomonadaceae</taxon>
        <taxon>Halopseudomonas</taxon>
    </lineage>
</organism>
<keyword evidence="3" id="KW-1003">Cell membrane</keyword>
<keyword evidence="4 9" id="KW-0812">Transmembrane</keyword>
<keyword evidence="6 9" id="KW-1133">Transmembrane helix</keyword>
<dbReference type="AlphaFoldDB" id="A0A1H2DW37"/>